<evidence type="ECO:0000313" key="1">
    <source>
        <dbReference type="EMBL" id="EJL75117.1"/>
    </source>
</evidence>
<dbReference type="Pfam" id="PF14124">
    <property type="entry name" value="DUF4291"/>
    <property type="match status" value="1"/>
</dbReference>
<reference evidence="1 2" key="1">
    <citation type="journal article" date="2012" name="J. Bacteriol.">
        <title>Twenty-one genome sequences from Pseudomonas species and 19 genome sequences from diverse bacteria isolated from the rhizosphere and endosphere of Populus deltoides.</title>
        <authorList>
            <person name="Brown S.D."/>
            <person name="Utturkar S.M."/>
            <person name="Klingeman D.M."/>
            <person name="Johnson C.M."/>
            <person name="Martin S.L."/>
            <person name="Land M.L."/>
            <person name="Lu T.Y."/>
            <person name="Schadt C.W."/>
            <person name="Doktycz M.J."/>
            <person name="Pelletier D.A."/>
        </authorList>
    </citation>
    <scope>NUCLEOTIDE SEQUENCE [LARGE SCALE GENOMIC DNA]</scope>
    <source>
        <strain evidence="1 2">CF314</strain>
    </source>
</reference>
<dbReference type="PANTHER" id="PTHR38567:SF1">
    <property type="entry name" value="DUF4291 DOMAIN-CONTAINING PROTEIN"/>
    <property type="match status" value="1"/>
</dbReference>
<dbReference type="InterPro" id="IPR025633">
    <property type="entry name" value="DUF4291"/>
</dbReference>
<comment type="caution">
    <text evidence="1">The sequence shown here is derived from an EMBL/GenBank/DDBJ whole genome shotgun (WGS) entry which is preliminary data.</text>
</comment>
<name>J2TAI0_9FLAO</name>
<dbReference type="AlphaFoldDB" id="J2TAI0"/>
<accession>J2TAI0</accession>
<dbReference type="PANTHER" id="PTHR38567">
    <property type="entry name" value="DUF4291 DOMAIN-CONTAINING PROTEIN"/>
    <property type="match status" value="1"/>
</dbReference>
<protein>
    <submittedName>
        <fullName evidence="1">Uncharacterized protein</fullName>
    </submittedName>
</protein>
<dbReference type="EMBL" id="AKJY01000009">
    <property type="protein sequence ID" value="EJL75117.1"/>
    <property type="molecule type" value="Genomic_DNA"/>
</dbReference>
<keyword evidence="2" id="KW-1185">Reference proteome</keyword>
<proteinExistence type="predicted"/>
<gene>
    <name evidence="1" type="ORF">PMI13_00594</name>
</gene>
<dbReference type="Proteomes" id="UP000007509">
    <property type="component" value="Unassembled WGS sequence"/>
</dbReference>
<organism evidence="1 2">
    <name type="scientific">Chryseobacterium populi</name>
    <dbReference type="NCBI Taxonomy" id="1144316"/>
    <lineage>
        <taxon>Bacteria</taxon>
        <taxon>Pseudomonadati</taxon>
        <taxon>Bacteroidota</taxon>
        <taxon>Flavobacteriia</taxon>
        <taxon>Flavobacteriales</taxon>
        <taxon>Weeksellaceae</taxon>
        <taxon>Chryseobacterium group</taxon>
        <taxon>Chryseobacterium</taxon>
    </lineage>
</organism>
<sequence>MGSDHDPFGKKLERRAIQIGLRNNFIQSFAKEDIILIEDISDFVREQHYLVLKDDLESLMIPYEKPLTFKDQELNRKLKLNETGY</sequence>
<evidence type="ECO:0000313" key="2">
    <source>
        <dbReference type="Proteomes" id="UP000007509"/>
    </source>
</evidence>
<dbReference type="PATRIC" id="fig|1144316.3.peg.608"/>